<comment type="caution">
    <text evidence="1">The sequence shown here is derived from an EMBL/GenBank/DDBJ whole genome shotgun (WGS) entry which is preliminary data.</text>
</comment>
<dbReference type="EMBL" id="DACSEO010000187">
    <property type="protein sequence ID" value="HAT1685364.1"/>
    <property type="molecule type" value="Genomic_DNA"/>
</dbReference>
<evidence type="ECO:0000313" key="1">
    <source>
        <dbReference type="EMBL" id="HAT1685364.1"/>
    </source>
</evidence>
<organism evidence="1 2">
    <name type="scientific">Klebsiella oxytoca</name>
    <dbReference type="NCBI Taxonomy" id="571"/>
    <lineage>
        <taxon>Bacteria</taxon>
        <taxon>Pseudomonadati</taxon>
        <taxon>Pseudomonadota</taxon>
        <taxon>Gammaproteobacteria</taxon>
        <taxon>Enterobacterales</taxon>
        <taxon>Enterobacteriaceae</taxon>
        <taxon>Klebsiella/Raoultella group</taxon>
        <taxon>Klebsiella</taxon>
    </lineage>
</organism>
<accession>A0AAN5LF39</accession>
<evidence type="ECO:0000313" key="2">
    <source>
        <dbReference type="Proteomes" id="UP000856143"/>
    </source>
</evidence>
<proteinExistence type="predicted"/>
<dbReference type="Proteomes" id="UP000856143">
    <property type="component" value="Unassembled WGS sequence"/>
</dbReference>
<reference evidence="1" key="1">
    <citation type="journal article" date="2018" name="Genome Biol.">
        <title>SKESA: strategic k-mer extension for scrupulous assemblies.</title>
        <authorList>
            <person name="Souvorov A."/>
            <person name="Agarwala R."/>
            <person name="Lipman D.J."/>
        </authorList>
    </citation>
    <scope>NUCLEOTIDE SEQUENCE</scope>
    <source>
        <strain evidence="1">R404</strain>
    </source>
</reference>
<reference evidence="1" key="2">
    <citation type="submission" date="2020-11" db="EMBL/GenBank/DDBJ databases">
        <authorList>
            <consortium name="NCBI Pathogen Detection Project"/>
        </authorList>
    </citation>
    <scope>NUCLEOTIDE SEQUENCE</scope>
    <source>
        <strain evidence="1">R404</strain>
    </source>
</reference>
<name>A0AAN5LF39_KLEOX</name>
<sequence length="74" mass="8336">MAQKYTNRAKVIAWNKDMRMDITGSLPSAAIGIFTLINTTEGKEKALEQMQHHLEKCKEREASNADMQTLPKGD</sequence>
<protein>
    <submittedName>
        <fullName evidence="1">Uncharacterized protein</fullName>
    </submittedName>
</protein>
<dbReference type="AlphaFoldDB" id="A0AAN5LF39"/>
<gene>
    <name evidence="1" type="ORF">I8Y21_006222</name>
</gene>